<reference evidence="6 9" key="1">
    <citation type="submission" date="2014-02" db="EMBL/GenBank/DDBJ databases">
        <title>Single nucleus genome sequencing reveals high similarity among nuclei of an endomycorrhizal fungus.</title>
        <authorList>
            <person name="Lin K."/>
            <person name="Geurts R."/>
            <person name="Zhang Z."/>
            <person name="Limpens E."/>
            <person name="Saunders D.G."/>
            <person name="Mu D."/>
            <person name="Pang E."/>
            <person name="Cao H."/>
            <person name="Cha H."/>
            <person name="Lin T."/>
            <person name="Zhou Q."/>
            <person name="Shang Y."/>
            <person name="Li Y."/>
            <person name="Ivanov S."/>
            <person name="Sharma T."/>
            <person name="Velzen R.V."/>
            <person name="Ruijter N.D."/>
            <person name="Aanen D.K."/>
            <person name="Win J."/>
            <person name="Kamoun S."/>
            <person name="Bisseling T."/>
            <person name="Huang S."/>
        </authorList>
    </citation>
    <scope>NUCLEOTIDE SEQUENCE [LARGE SCALE GENOMIC DNA]</scope>
    <source>
        <strain evidence="6">DAOM 197198w</strain>
        <strain evidence="9">DAOM197198w</strain>
    </source>
</reference>
<evidence type="ECO:0000313" key="6">
    <source>
        <dbReference type="EMBL" id="EXX56173.1"/>
    </source>
</evidence>
<dbReference type="Proteomes" id="UP000022910">
    <property type="component" value="Unassembled WGS sequence"/>
</dbReference>
<dbReference type="InterPro" id="IPR051681">
    <property type="entry name" value="Ser/Thr_Kinases-Pseudokinases"/>
</dbReference>
<protein>
    <submittedName>
        <fullName evidence="6">Ypk2p</fullName>
    </submittedName>
</protein>
<dbReference type="SUPFAM" id="SSF56112">
    <property type="entry name" value="Protein kinase-like (PK-like)"/>
    <property type="match status" value="1"/>
</dbReference>
<dbReference type="PANTHER" id="PTHR44329">
    <property type="entry name" value="SERINE/THREONINE-PROTEIN KINASE TNNI3K-RELATED"/>
    <property type="match status" value="1"/>
</dbReference>
<keyword evidence="2" id="KW-0547">Nucleotide-binding</keyword>
<dbReference type="InterPro" id="IPR011009">
    <property type="entry name" value="Kinase-like_dom_sf"/>
</dbReference>
<keyword evidence="3" id="KW-0418">Kinase</keyword>
<feature type="domain" description="Protein kinase" evidence="5">
    <location>
        <begin position="1063"/>
        <end position="1337"/>
    </location>
</feature>
<dbReference type="Gene3D" id="1.10.510.10">
    <property type="entry name" value="Transferase(Phosphotransferase) domain 1"/>
    <property type="match status" value="1"/>
</dbReference>
<evidence type="ECO:0000256" key="4">
    <source>
        <dbReference type="ARBA" id="ARBA00022840"/>
    </source>
</evidence>
<organism evidence="6 9">
    <name type="scientific">Rhizophagus irregularis (strain DAOM 197198w)</name>
    <name type="common">Glomus intraradices</name>
    <dbReference type="NCBI Taxonomy" id="1432141"/>
    <lineage>
        <taxon>Eukaryota</taxon>
        <taxon>Fungi</taxon>
        <taxon>Fungi incertae sedis</taxon>
        <taxon>Mucoromycota</taxon>
        <taxon>Glomeromycotina</taxon>
        <taxon>Glomeromycetes</taxon>
        <taxon>Glomerales</taxon>
        <taxon>Glomeraceae</taxon>
        <taxon>Rhizophagus</taxon>
    </lineage>
</organism>
<dbReference type="EMBL" id="JEMT01018817">
    <property type="protein sequence ID" value="EXX66463.1"/>
    <property type="molecule type" value="Genomic_DNA"/>
</dbReference>
<dbReference type="InterPro" id="IPR001245">
    <property type="entry name" value="Ser-Thr/Tyr_kinase_cat_dom"/>
</dbReference>
<comment type="caution">
    <text evidence="6">The sequence shown here is derived from an EMBL/GenBank/DDBJ whole genome shotgun (WGS) entry which is preliminary data.</text>
</comment>
<gene>
    <name evidence="8" type="ORF">RirG_070910</name>
    <name evidence="7" type="ORF">RirG_123570</name>
    <name evidence="6" type="ORF">RirG_218630</name>
</gene>
<dbReference type="Pfam" id="PF07714">
    <property type="entry name" value="PK_Tyr_Ser-Thr"/>
    <property type="match status" value="1"/>
</dbReference>
<dbReference type="PROSITE" id="PS50011">
    <property type="entry name" value="PROTEIN_KINASE_DOM"/>
    <property type="match status" value="1"/>
</dbReference>
<dbReference type="Gene3D" id="1.10.10.1010">
    <property type="entry name" value="Intein homing endonuclease, domain IV"/>
    <property type="match status" value="8"/>
</dbReference>
<evidence type="ECO:0000256" key="2">
    <source>
        <dbReference type="ARBA" id="ARBA00022741"/>
    </source>
</evidence>
<accession>A0A015LN31</accession>
<keyword evidence="1" id="KW-0808">Transferase</keyword>
<dbReference type="GO" id="GO:0004674">
    <property type="term" value="F:protein serine/threonine kinase activity"/>
    <property type="evidence" value="ECO:0007669"/>
    <property type="project" value="TreeGrafter"/>
</dbReference>
<name>A0A015LN31_RHIIW</name>
<evidence type="ECO:0000313" key="9">
    <source>
        <dbReference type="Proteomes" id="UP000022910"/>
    </source>
</evidence>
<evidence type="ECO:0000259" key="5">
    <source>
        <dbReference type="PROSITE" id="PS50011"/>
    </source>
</evidence>
<evidence type="ECO:0000313" key="8">
    <source>
        <dbReference type="EMBL" id="EXX72262.1"/>
    </source>
</evidence>
<dbReference type="GO" id="GO:0005524">
    <property type="term" value="F:ATP binding"/>
    <property type="evidence" value="ECO:0007669"/>
    <property type="project" value="UniProtKB-KW"/>
</dbReference>
<dbReference type="HOGENOM" id="CLU_000288_7_8_1"/>
<sequence length="1421" mass="168951">MDSFIESAKKPIKSCNCNFECNAKHFKQNFKNWTSENDHIDKFIQNTQQSEHTVLVANALEWIPYDRLYNITYIAEDDEFGKVYRANWVDGCIDDFFVDSSWCYENQNWKRRGQNMFVILKILNNPASVALELVNKIAVSYKVYGITQDSETKNFMVVLEYKCKKCNKVCNSIYFQQNFKNWTSDNSEIDKFIQDTQLSVHTYYEVKNALEWIPYDRLYDIKYIAEDDKLGKLYRGNWTDGFIYLMWNNYNQNWIRKDQNMFVILKTLNNPASITLEFINKIAISHKVYGITQDSETKNFMVVMEYTCEKCNKVCNSIHFQQNFKNWTSGNNDIDKFIQDTQLSVHTYYEIKNALEWIPYDRLYDIKYIAEDDELGKLYRGNWIDGLIYMWNNYNQNWIRKDQNMFVILKTLNNPASITLEFINKIAIFHKIYGITQDSETKNFMVILNDICEKCNRVCNSIHFQQNFKNWTSGNNDIDKFIQDTQLSEHTCYEVKNALEWIPYDRLYDIEYIADDDEFGKVYRANWTDGCINDNILSNWDNKDQNWERKGQNMFVFLKISNNLAIITLAFINKIAASHEVYGITQDPEIKNFMVVLKKVYNSIHFQCNFKNWTSGNNYIDKFIQNTQLSERTCYEVKNALEWIPYNRLYDIKYIAEDDELGKWYRGNWIDGFIYMWNNYNQNWERKEQNVFVILKILNNPASVTLEFINKIAVSHKVYGITRDSETKNFMVVLNDMCERCNEVCNSIHFQQNFKNWTSGNNDIDEFIQDTQLPVHTYYEVKNALEWIPYDRLYDIKYIAEDDEFGKVYRANWIDGCIKVCYCDNSWNYENRNWEREDQNMFVFLKILNSPASITLEFMNKIAVSHEVYGITQVPEIKNFMVVLKKVYNSIHFQCNFKNWTSGNNYIDKFIQNTQLSERTCYEIKNALEWIPYNRLYDIKYIGEDDELGKLYRANWIDGYIHIWDDYNQNWEREDQNVFVILKILDNQIAIPHEVRGITQDPETKNYMGILNNIYGKYVCNTMRFQQNFKNWTSGNNDIDKFIQDAQKSYTNNVLEWIPYDRFYEIKYIAKGGFGKVYRAKWIDGYIDEWDDYNQNWKRKNQNMVIALKSLNNSKNVTLEFMNEITLHYKINSYKCIIKLYGITQDPKEKNYIMVLDYAEHGNLRNFLDIKYNYLNWNNKISYLHKIAHGLRDIHEKELIHRDLHIGNILRFKNHTCITDMGLCKPANYNAPENAKNKIYGILPYIAPEILRGQNYTKAADIYSFGIIMYEVISGLPPYYDVGHDINLAVKICKGLRPRFNIKVPKLIVHLIKKCLDANQFNRPKAEEIEKTLGNWFRESYDPKSNGYAEINNQIEEAEIINKKSLINNSTTSLGISYKTHSEAIYTSRLLNFSNLPEPKNSDDYYEKNNNIISMKFSGIY</sequence>
<evidence type="ECO:0000256" key="3">
    <source>
        <dbReference type="ARBA" id="ARBA00022777"/>
    </source>
</evidence>
<keyword evidence="4" id="KW-0067">ATP-binding</keyword>
<dbReference type="InterPro" id="IPR000719">
    <property type="entry name" value="Prot_kinase_dom"/>
</dbReference>
<dbReference type="EMBL" id="JEMT01027813">
    <property type="protein sequence ID" value="EXX56173.1"/>
    <property type="molecule type" value="Genomic_DNA"/>
</dbReference>
<proteinExistence type="predicted"/>
<dbReference type="STRING" id="1432141.A0A015LN31"/>
<evidence type="ECO:0000256" key="1">
    <source>
        <dbReference type="ARBA" id="ARBA00022679"/>
    </source>
</evidence>
<evidence type="ECO:0000313" key="7">
    <source>
        <dbReference type="EMBL" id="EXX66463.1"/>
    </source>
</evidence>
<keyword evidence="9" id="KW-1185">Reference proteome</keyword>
<dbReference type="EMBL" id="JEMT01015703">
    <property type="protein sequence ID" value="EXX72262.1"/>
    <property type="molecule type" value="Genomic_DNA"/>
</dbReference>
<dbReference type="PANTHER" id="PTHR44329:SF288">
    <property type="entry name" value="MITOGEN-ACTIVATED PROTEIN KINASE KINASE KINASE 20"/>
    <property type="match status" value="1"/>
</dbReference>